<dbReference type="EMBL" id="BARV01013348">
    <property type="protein sequence ID" value="GAI21643.1"/>
    <property type="molecule type" value="Genomic_DNA"/>
</dbReference>
<dbReference type="Pfam" id="PF06245">
    <property type="entry name" value="DUF1015"/>
    <property type="match status" value="1"/>
</dbReference>
<gene>
    <name evidence="1" type="ORF">S06H3_24162</name>
</gene>
<comment type="caution">
    <text evidence="1">The sequence shown here is derived from an EMBL/GenBank/DDBJ whole genome shotgun (WGS) entry which is preliminary data.</text>
</comment>
<evidence type="ECO:0008006" key="2">
    <source>
        <dbReference type="Google" id="ProtNLM"/>
    </source>
</evidence>
<accession>X1LRD4</accession>
<dbReference type="PANTHER" id="PTHR36454">
    <property type="entry name" value="LMO2823 PROTEIN"/>
    <property type="match status" value="1"/>
</dbReference>
<dbReference type="AlphaFoldDB" id="X1LRD4"/>
<organism evidence="1">
    <name type="scientific">marine sediment metagenome</name>
    <dbReference type="NCBI Taxonomy" id="412755"/>
    <lineage>
        <taxon>unclassified sequences</taxon>
        <taxon>metagenomes</taxon>
        <taxon>ecological metagenomes</taxon>
    </lineage>
</organism>
<evidence type="ECO:0000313" key="1">
    <source>
        <dbReference type="EMBL" id="GAI21643.1"/>
    </source>
</evidence>
<sequence>IKQKKPKFDFKKYGYRHILWQETDPKIIKQLTELFQDKKVYIADGHHRAASAAKYRKIKLNELKVSNDYDAPWQYLLSYVASDDQIRILPYNRVIKRLRMEEKEFLEKLEEIYKITPMKQAFNPENKNHIALCINGKWFKLTVIDKSFKSKRD</sequence>
<protein>
    <recommendedName>
        <fullName evidence="2">DUF1015 domain-containing protein</fullName>
    </recommendedName>
</protein>
<dbReference type="InterPro" id="IPR008323">
    <property type="entry name" value="UCP033563"/>
</dbReference>
<feature type="non-terminal residue" evidence="1">
    <location>
        <position position="1"/>
    </location>
</feature>
<reference evidence="1" key="1">
    <citation type="journal article" date="2014" name="Front. Microbiol.">
        <title>High frequency of phylogenetically diverse reductive dehalogenase-homologous genes in deep subseafloor sedimentary metagenomes.</title>
        <authorList>
            <person name="Kawai M."/>
            <person name="Futagami T."/>
            <person name="Toyoda A."/>
            <person name="Takaki Y."/>
            <person name="Nishi S."/>
            <person name="Hori S."/>
            <person name="Arai W."/>
            <person name="Tsubouchi T."/>
            <person name="Morono Y."/>
            <person name="Uchiyama I."/>
            <person name="Ito T."/>
            <person name="Fujiyama A."/>
            <person name="Inagaki F."/>
            <person name="Takami H."/>
        </authorList>
    </citation>
    <scope>NUCLEOTIDE SEQUENCE</scope>
    <source>
        <strain evidence="1">Expedition CK06-06</strain>
    </source>
</reference>
<dbReference type="PANTHER" id="PTHR36454:SF1">
    <property type="entry name" value="DUF1015 DOMAIN-CONTAINING PROTEIN"/>
    <property type="match status" value="1"/>
</dbReference>
<feature type="non-terminal residue" evidence="1">
    <location>
        <position position="153"/>
    </location>
</feature>
<name>X1LRD4_9ZZZZ</name>
<proteinExistence type="predicted"/>